<feature type="region of interest" description="Disordered" evidence="1">
    <location>
        <begin position="1"/>
        <end position="78"/>
    </location>
</feature>
<feature type="compositionally biased region" description="Low complexity" evidence="1">
    <location>
        <begin position="32"/>
        <end position="42"/>
    </location>
</feature>
<protein>
    <submittedName>
        <fullName evidence="2">Uncharacterized protein</fullName>
    </submittedName>
</protein>
<organism evidence="2 3">
    <name type="scientific">Ascobolus immersus RN42</name>
    <dbReference type="NCBI Taxonomy" id="1160509"/>
    <lineage>
        <taxon>Eukaryota</taxon>
        <taxon>Fungi</taxon>
        <taxon>Dikarya</taxon>
        <taxon>Ascomycota</taxon>
        <taxon>Pezizomycotina</taxon>
        <taxon>Pezizomycetes</taxon>
        <taxon>Pezizales</taxon>
        <taxon>Ascobolaceae</taxon>
        <taxon>Ascobolus</taxon>
    </lineage>
</organism>
<feature type="compositionally biased region" description="Polar residues" evidence="1">
    <location>
        <begin position="68"/>
        <end position="78"/>
    </location>
</feature>
<dbReference type="EMBL" id="ML119710">
    <property type="protein sequence ID" value="RPA78566.1"/>
    <property type="molecule type" value="Genomic_DNA"/>
</dbReference>
<dbReference type="OrthoDB" id="10037289at2759"/>
<gene>
    <name evidence="2" type="ORF">BJ508DRAFT_416530</name>
</gene>
<evidence type="ECO:0000313" key="2">
    <source>
        <dbReference type="EMBL" id="RPA78566.1"/>
    </source>
</evidence>
<name>A0A3N4HZM2_ASCIM</name>
<proteinExistence type="predicted"/>
<evidence type="ECO:0000256" key="1">
    <source>
        <dbReference type="SAM" id="MobiDB-lite"/>
    </source>
</evidence>
<dbReference type="AlphaFoldDB" id="A0A3N4HZM2"/>
<sequence>MSTKPARAAKQSALSNLAAQTPIRRKRKSVSAHDASSDIASDTGTESVVSGKGVKRTRSSLAGPGTPMTPTQQLMGETKTNGFTPINSATAPKAKALGGGKKQLTLAETKELKDLKDLTIRTKAVAPPAAVPAQQQAGGETYGKGNIVATEIDSSMVESWDDVPEKIPPGPIRWLTLMAPKESVREYCINPQTGLPPSPTEDDSLFILQRFTYVPRPIPSSPPPSSALSRSVAESAKGNSKKPKLQKTPSAPEVPTVPKKKVVYPKGKGPGKGNYIRKNSKKALAAAAEAAKAAKVAEEAAKRDETPIEEKIHVPLITEYGYRRLQRIYREVDKRVPELNGIEMIYRDFAGYGGVEVMENEISEYEQMTRGGYVPIENVYHIIEGIVFFLSTPQACYWQKIDDTDRICELLWLVSHALADFHARFLAGSSPIVLQAVEYTYPNIGLLIGQIIYLLHQWRLEIFSVLPTLTIPTSGTAEPRPIGGVVATPAQVAAGRDPTRELRQHMEDNAVWSKVPLFYVSREDGKCRRWIGIEGRELQLFGAQTGLRAVQWAAEQEKRKAETGDDGDEDVDVVKVGGEFEAEWKGYTHGYGSGGKNFDLTREGLNKAAFKMLQV</sequence>
<accession>A0A3N4HZM2</accession>
<evidence type="ECO:0000313" key="3">
    <source>
        <dbReference type="Proteomes" id="UP000275078"/>
    </source>
</evidence>
<keyword evidence="3" id="KW-1185">Reference proteome</keyword>
<dbReference type="Proteomes" id="UP000275078">
    <property type="component" value="Unassembled WGS sequence"/>
</dbReference>
<feature type="region of interest" description="Disordered" evidence="1">
    <location>
        <begin position="217"/>
        <end position="276"/>
    </location>
</feature>
<reference evidence="2 3" key="1">
    <citation type="journal article" date="2018" name="Nat. Ecol. Evol.">
        <title>Pezizomycetes genomes reveal the molecular basis of ectomycorrhizal truffle lifestyle.</title>
        <authorList>
            <person name="Murat C."/>
            <person name="Payen T."/>
            <person name="Noel B."/>
            <person name="Kuo A."/>
            <person name="Morin E."/>
            <person name="Chen J."/>
            <person name="Kohler A."/>
            <person name="Krizsan K."/>
            <person name="Balestrini R."/>
            <person name="Da Silva C."/>
            <person name="Montanini B."/>
            <person name="Hainaut M."/>
            <person name="Levati E."/>
            <person name="Barry K.W."/>
            <person name="Belfiori B."/>
            <person name="Cichocki N."/>
            <person name="Clum A."/>
            <person name="Dockter R.B."/>
            <person name="Fauchery L."/>
            <person name="Guy J."/>
            <person name="Iotti M."/>
            <person name="Le Tacon F."/>
            <person name="Lindquist E.A."/>
            <person name="Lipzen A."/>
            <person name="Malagnac F."/>
            <person name="Mello A."/>
            <person name="Molinier V."/>
            <person name="Miyauchi S."/>
            <person name="Poulain J."/>
            <person name="Riccioni C."/>
            <person name="Rubini A."/>
            <person name="Sitrit Y."/>
            <person name="Splivallo R."/>
            <person name="Traeger S."/>
            <person name="Wang M."/>
            <person name="Zifcakova L."/>
            <person name="Wipf D."/>
            <person name="Zambonelli A."/>
            <person name="Paolocci F."/>
            <person name="Nowrousian M."/>
            <person name="Ottonello S."/>
            <person name="Baldrian P."/>
            <person name="Spatafora J.W."/>
            <person name="Henrissat B."/>
            <person name="Nagy L.G."/>
            <person name="Aury J.M."/>
            <person name="Wincker P."/>
            <person name="Grigoriev I.V."/>
            <person name="Bonfante P."/>
            <person name="Martin F.M."/>
        </authorList>
    </citation>
    <scope>NUCLEOTIDE SEQUENCE [LARGE SCALE GENOMIC DNA]</scope>
    <source>
        <strain evidence="2 3">RN42</strain>
    </source>
</reference>